<evidence type="ECO:0000259" key="5">
    <source>
        <dbReference type="PROSITE" id="PS50930"/>
    </source>
</evidence>
<evidence type="ECO:0000256" key="1">
    <source>
        <dbReference type="ARBA" id="ARBA00022490"/>
    </source>
</evidence>
<accession>A0ABS9GYC2</accession>
<keyword evidence="7" id="KW-1185">Reference proteome</keyword>
<evidence type="ECO:0000256" key="3">
    <source>
        <dbReference type="ARBA" id="ARBA00023125"/>
    </source>
</evidence>
<dbReference type="InterPro" id="IPR046947">
    <property type="entry name" value="LytR-like"/>
</dbReference>
<dbReference type="Gene3D" id="2.40.50.1020">
    <property type="entry name" value="LytTr DNA-binding domain"/>
    <property type="match status" value="1"/>
</dbReference>
<dbReference type="PROSITE" id="PS50930">
    <property type="entry name" value="HTH_LYTTR"/>
    <property type="match status" value="1"/>
</dbReference>
<feature type="domain" description="HTH LytTR-type" evidence="5">
    <location>
        <begin position="42"/>
        <end position="146"/>
    </location>
</feature>
<dbReference type="SMART" id="SM00850">
    <property type="entry name" value="LytTR"/>
    <property type="match status" value="1"/>
</dbReference>
<sequence length="148" mass="17318">MDVHIDISEKYQGLSITVHAKQWSNEIDALVNKIKSPQAQKLFGEKDEQTIVLQPEEIDYIYSQHRKVFVTINGSTFEVKYKLYEIEKLLEGYQFSRFSKSVIGNLEKINRFEVAFNGNLCVYFHSGQKEYVSRKYVQEIKQKLLQGS</sequence>
<dbReference type="EMBL" id="JAKIJS010000001">
    <property type="protein sequence ID" value="MCF6136671.1"/>
    <property type="molecule type" value="Genomic_DNA"/>
</dbReference>
<dbReference type="RefSeq" id="WP_236331630.1">
    <property type="nucleotide sequence ID" value="NZ_JAKIJS010000001.1"/>
</dbReference>
<evidence type="ECO:0000256" key="2">
    <source>
        <dbReference type="ARBA" id="ARBA00023015"/>
    </source>
</evidence>
<dbReference type="PANTHER" id="PTHR37299">
    <property type="entry name" value="TRANSCRIPTIONAL REGULATOR-RELATED"/>
    <property type="match status" value="1"/>
</dbReference>
<evidence type="ECO:0000313" key="7">
    <source>
        <dbReference type="Proteomes" id="UP001649381"/>
    </source>
</evidence>
<keyword evidence="2" id="KW-0805">Transcription regulation</keyword>
<dbReference type="PANTHER" id="PTHR37299:SF2">
    <property type="entry name" value="HTH LYTTR-TYPE DOMAIN-CONTAINING PROTEIN"/>
    <property type="match status" value="1"/>
</dbReference>
<dbReference type="InterPro" id="IPR007492">
    <property type="entry name" value="LytTR_DNA-bd_dom"/>
</dbReference>
<comment type="caution">
    <text evidence="6">The sequence shown here is derived from an EMBL/GenBank/DDBJ whole genome shotgun (WGS) entry which is preliminary data.</text>
</comment>
<dbReference type="Proteomes" id="UP001649381">
    <property type="component" value="Unassembled WGS sequence"/>
</dbReference>
<keyword evidence="1" id="KW-0963">Cytoplasm</keyword>
<evidence type="ECO:0000313" key="6">
    <source>
        <dbReference type="EMBL" id="MCF6136671.1"/>
    </source>
</evidence>
<name>A0ABS9GYC2_9BACL</name>
<evidence type="ECO:0000256" key="4">
    <source>
        <dbReference type="ARBA" id="ARBA00023163"/>
    </source>
</evidence>
<keyword evidence="4" id="KW-0804">Transcription</keyword>
<keyword evidence="3" id="KW-0238">DNA-binding</keyword>
<protein>
    <submittedName>
        <fullName evidence="6">LytTR family transcriptional regulator</fullName>
    </submittedName>
</protein>
<gene>
    <name evidence="6" type="ORF">L2716_02945</name>
</gene>
<dbReference type="Pfam" id="PF04397">
    <property type="entry name" value="LytTR"/>
    <property type="match status" value="1"/>
</dbReference>
<reference evidence="6 7" key="1">
    <citation type="submission" date="2022-01" db="EMBL/GenBank/DDBJ databases">
        <title>Alkalihalobacillus sp. EGI L200015, a novel bacterium isolated from a salt lake sediment.</title>
        <authorList>
            <person name="Gao L."/>
            <person name="Fang B.-Z."/>
            <person name="Li W.-J."/>
        </authorList>
    </citation>
    <scope>NUCLEOTIDE SEQUENCE [LARGE SCALE GENOMIC DNA]</scope>
    <source>
        <strain evidence="6 7">KCTC 12718</strain>
    </source>
</reference>
<organism evidence="6 7">
    <name type="scientific">Pseudalkalibacillus berkeleyi</name>
    <dbReference type="NCBI Taxonomy" id="1069813"/>
    <lineage>
        <taxon>Bacteria</taxon>
        <taxon>Bacillati</taxon>
        <taxon>Bacillota</taxon>
        <taxon>Bacilli</taxon>
        <taxon>Bacillales</taxon>
        <taxon>Fictibacillaceae</taxon>
        <taxon>Pseudalkalibacillus</taxon>
    </lineage>
</organism>
<proteinExistence type="predicted"/>